<evidence type="ECO:0000313" key="1">
    <source>
        <dbReference type="EMBL" id="KAJ8106033.1"/>
    </source>
</evidence>
<keyword evidence="2" id="KW-1185">Reference proteome</keyword>
<evidence type="ECO:0000313" key="2">
    <source>
        <dbReference type="Proteomes" id="UP001153334"/>
    </source>
</evidence>
<accession>A0ACC2HTG5</accession>
<comment type="caution">
    <text evidence="1">The sequence shown here is derived from an EMBL/GenBank/DDBJ whole genome shotgun (WGS) entry which is preliminary data.</text>
</comment>
<reference evidence="1" key="1">
    <citation type="submission" date="2022-11" db="EMBL/GenBank/DDBJ databases">
        <title>Genome Sequence of Nemania bipapillata.</title>
        <authorList>
            <person name="Buettner E."/>
        </authorList>
    </citation>
    <scope>NUCLEOTIDE SEQUENCE</scope>
    <source>
        <strain evidence="1">CP14</strain>
    </source>
</reference>
<name>A0ACC2HTG5_9PEZI</name>
<dbReference type="Proteomes" id="UP001153334">
    <property type="component" value="Unassembled WGS sequence"/>
</dbReference>
<dbReference type="EMBL" id="JAPESX010002979">
    <property type="protein sequence ID" value="KAJ8106033.1"/>
    <property type="molecule type" value="Genomic_DNA"/>
</dbReference>
<protein>
    <submittedName>
        <fullName evidence="1">Uncharacterized protein</fullName>
    </submittedName>
</protein>
<organism evidence="1 2">
    <name type="scientific">Nemania bipapillata</name>
    <dbReference type="NCBI Taxonomy" id="110536"/>
    <lineage>
        <taxon>Eukaryota</taxon>
        <taxon>Fungi</taxon>
        <taxon>Dikarya</taxon>
        <taxon>Ascomycota</taxon>
        <taxon>Pezizomycotina</taxon>
        <taxon>Sordariomycetes</taxon>
        <taxon>Xylariomycetidae</taxon>
        <taxon>Xylariales</taxon>
        <taxon>Xylariaceae</taxon>
        <taxon>Nemania</taxon>
    </lineage>
</organism>
<sequence length="674" mass="74499">MPTTLTIAPGGRASAEVSQPSVDPSRPIRTLDELIRGRASELGDSPLIGYPNHSLLDFEEHSARSIDRYADAAVDKLQRLGLPPVDPSKEKPPVVGILCQSGLHVVITIIALSRLGYTVFLISTRLASPALDRLIELTGCSTILTTPSFHATLAEIPKERQPTLLPILVHSDYYRKDAPAFIRLCDGENESKKTAIILHSSGSTGLPKPIWLSHRSCIGAFAVNMNMQSLLTSPLFHSHGFYEVFRSIYSRKRIYLANYSLPLTRQSLLKMLEHVRPELFHCVPYVVKLLAESDAGIRALANVKVVLFAGSSCPDDLGDLLVSRGVNLVANYGATETGRLMNSARPPGDTYWNYLRLLAPARPFVLMDEITPGLYECVALDGLKSKSTVNSDNPPGSFRTGDLFTPHATEPGLWKYVCRLDDRFTLINGEKVLPISIEGRIRQEECVKEAVVFGEGKSYPGALVFRADAVAHMSDEEFLQAVWPAVEAANARAETFSRIPRELVVVLPANTTYPRTDKGTFIRVPTYRKFEREIESAYEKFENEKGGTLTLSGQELEDFLLRRLKDRLAIELSAEAEFFASGVDSLQCIQMWNLIKKELDLGGNGSKLSQNVLYETGNVRALAHHLEKLRLGEESTTDELTKMQELIDAYSSFEPHVPGDAPRPDKEVVASPAA</sequence>
<gene>
    <name evidence="1" type="ORF">ONZ43_g7197</name>
</gene>
<proteinExistence type="predicted"/>